<gene>
    <name evidence="1" type="ORF">Pan44_43470</name>
</gene>
<evidence type="ECO:0008006" key="3">
    <source>
        <dbReference type="Google" id="ProtNLM"/>
    </source>
</evidence>
<reference evidence="1 2" key="1">
    <citation type="submission" date="2019-02" db="EMBL/GenBank/DDBJ databases">
        <title>Deep-cultivation of Planctomycetes and their phenomic and genomic characterization uncovers novel biology.</title>
        <authorList>
            <person name="Wiegand S."/>
            <person name="Jogler M."/>
            <person name="Boedeker C."/>
            <person name="Pinto D."/>
            <person name="Vollmers J."/>
            <person name="Rivas-Marin E."/>
            <person name="Kohn T."/>
            <person name="Peeters S.H."/>
            <person name="Heuer A."/>
            <person name="Rast P."/>
            <person name="Oberbeckmann S."/>
            <person name="Bunk B."/>
            <person name="Jeske O."/>
            <person name="Meyerdierks A."/>
            <person name="Storesund J.E."/>
            <person name="Kallscheuer N."/>
            <person name="Luecker S."/>
            <person name="Lage O.M."/>
            <person name="Pohl T."/>
            <person name="Merkel B.J."/>
            <person name="Hornburger P."/>
            <person name="Mueller R.-W."/>
            <person name="Bruemmer F."/>
            <person name="Labrenz M."/>
            <person name="Spormann A.M."/>
            <person name="Op den Camp H."/>
            <person name="Overmann J."/>
            <person name="Amann R."/>
            <person name="Jetten M.S.M."/>
            <person name="Mascher T."/>
            <person name="Medema M.H."/>
            <person name="Devos D.P."/>
            <person name="Kaster A.-K."/>
            <person name="Ovreas L."/>
            <person name="Rohde M."/>
            <person name="Galperin M.Y."/>
            <person name="Jogler C."/>
        </authorList>
    </citation>
    <scope>NUCLEOTIDE SEQUENCE [LARGE SCALE GENOMIC DNA]</scope>
    <source>
        <strain evidence="1 2">Pan44</strain>
    </source>
</reference>
<name>A0A517SJJ1_9PLAN</name>
<organism evidence="1 2">
    <name type="scientific">Caulifigura coniformis</name>
    <dbReference type="NCBI Taxonomy" id="2527983"/>
    <lineage>
        <taxon>Bacteria</taxon>
        <taxon>Pseudomonadati</taxon>
        <taxon>Planctomycetota</taxon>
        <taxon>Planctomycetia</taxon>
        <taxon>Planctomycetales</taxon>
        <taxon>Planctomycetaceae</taxon>
        <taxon>Caulifigura</taxon>
    </lineage>
</organism>
<dbReference type="EMBL" id="CP036271">
    <property type="protein sequence ID" value="QDT56294.1"/>
    <property type="molecule type" value="Genomic_DNA"/>
</dbReference>
<sequence>MGYRLAVAACFGAILCAAVSGQDAKKRASPEERVITGTVVDQAGMPVNGADIGLQVWRYDRETRLPNGDFASVAQTAADGTFRLVVPEGLDPSLQQGTVWAIAEGQVPQSSTSTLKRHVSHPVKLKLVPAVETIVRVLDIDQRPAPGVRVRVLSQRGRYTIGFPFPPPWREGLTGTTNDRGDAWIEHVLPDAIDGILISRDGMADVRLDPNFFLNRRPAKSGPTFTVILPSTGSILGQFTAEDAGVRLRRKFRVQTRSEEPVLGLTIWGEKEVESDDVGHFRIDGIAAGRVTVPPFLPPQEPWRAMVPLRVAVMPSETLTLRIPLVRGVSVRGQLRKGDTKEGAPDNALTLIYGHSAEDNSSMLEKFELTTDRDGFFTAIVPPGAIQLRLQGSPEGYCNVDWWKPNRKGSYGVGMEVPAGVTSFELAPVDFDRTRELKGRLVDRDGAPLHDWTVYGYPDIPGREPDSVMNSFPGVQSDQDGTFAGTHPMSYPPTAWKVSYREWTTPFEFEDRKFPAQAISQDPLVLRVDVRKADLKDARKNP</sequence>
<dbReference type="OrthoDB" id="213120at2"/>
<accession>A0A517SJJ1</accession>
<dbReference type="KEGG" id="ccos:Pan44_43470"/>
<dbReference type="Gene3D" id="2.60.40.1120">
    <property type="entry name" value="Carboxypeptidase-like, regulatory domain"/>
    <property type="match status" value="1"/>
</dbReference>
<dbReference type="InParanoid" id="A0A517SJJ1"/>
<dbReference type="RefSeq" id="WP_145033553.1">
    <property type="nucleotide sequence ID" value="NZ_CP036271.1"/>
</dbReference>
<protein>
    <recommendedName>
        <fullName evidence="3">Nickel uptake substrate-specific transmembrane region</fullName>
    </recommendedName>
</protein>
<proteinExistence type="predicted"/>
<dbReference type="Proteomes" id="UP000315700">
    <property type="component" value="Chromosome"/>
</dbReference>
<dbReference type="AlphaFoldDB" id="A0A517SJJ1"/>
<evidence type="ECO:0000313" key="2">
    <source>
        <dbReference type="Proteomes" id="UP000315700"/>
    </source>
</evidence>
<evidence type="ECO:0000313" key="1">
    <source>
        <dbReference type="EMBL" id="QDT56294.1"/>
    </source>
</evidence>
<keyword evidence="2" id="KW-1185">Reference proteome</keyword>